<dbReference type="GO" id="GO:0106026">
    <property type="term" value="F:Gly-tRNA(Ala) deacylase activity"/>
    <property type="evidence" value="ECO:0007669"/>
    <property type="project" value="UniProtKB-UniRule"/>
</dbReference>
<protein>
    <recommendedName>
        <fullName evidence="2">D-aminoacyl-tRNA deacylase</fullName>
        <shortName evidence="2">DTD</shortName>
        <ecNumber evidence="2">3.1.1.96</ecNumber>
    </recommendedName>
    <alternativeName>
        <fullName evidence="2">Gly-tRNA(Ala) deacylase</fullName>
        <ecNumber evidence="2">3.1.1.-</ecNumber>
    </alternativeName>
</protein>
<organism evidence="3 4">
    <name type="scientific">Rhodococcus spelaei</name>
    <dbReference type="NCBI Taxonomy" id="2546320"/>
    <lineage>
        <taxon>Bacteria</taxon>
        <taxon>Bacillati</taxon>
        <taxon>Actinomycetota</taxon>
        <taxon>Actinomycetes</taxon>
        <taxon>Mycobacteriales</taxon>
        <taxon>Nocardiaceae</taxon>
        <taxon>Rhodococcus</taxon>
    </lineage>
</organism>
<dbReference type="FunFam" id="3.50.80.10:FF:000001">
    <property type="entry name" value="D-aminoacyl-tRNA deacylase"/>
    <property type="match status" value="1"/>
</dbReference>
<comment type="catalytic activity">
    <reaction evidence="2">
        <text>a D-aminoacyl-tRNA + H2O = a tRNA + a D-alpha-amino acid + H(+)</text>
        <dbReference type="Rhea" id="RHEA:13953"/>
        <dbReference type="Rhea" id="RHEA-COMP:10123"/>
        <dbReference type="Rhea" id="RHEA-COMP:10124"/>
        <dbReference type="ChEBI" id="CHEBI:15377"/>
        <dbReference type="ChEBI" id="CHEBI:15378"/>
        <dbReference type="ChEBI" id="CHEBI:59871"/>
        <dbReference type="ChEBI" id="CHEBI:78442"/>
        <dbReference type="ChEBI" id="CHEBI:79333"/>
        <dbReference type="EC" id="3.1.1.96"/>
    </reaction>
</comment>
<dbReference type="GO" id="GO:0000049">
    <property type="term" value="F:tRNA binding"/>
    <property type="evidence" value="ECO:0007669"/>
    <property type="project" value="UniProtKB-UniRule"/>
</dbReference>
<dbReference type="EMBL" id="VIGH01000005">
    <property type="protein sequence ID" value="TQF68847.1"/>
    <property type="molecule type" value="Genomic_DNA"/>
</dbReference>
<feature type="short sequence motif" description="Gly-cisPro motif, important for rejection of L-amino acids" evidence="2">
    <location>
        <begin position="140"/>
        <end position="141"/>
    </location>
</feature>
<dbReference type="InterPro" id="IPR003732">
    <property type="entry name" value="Daa-tRNA_deacyls_DTD"/>
</dbReference>
<keyword evidence="2" id="KW-0820">tRNA-binding</keyword>
<evidence type="ECO:0000313" key="3">
    <source>
        <dbReference type="EMBL" id="TQF68847.1"/>
    </source>
</evidence>
<dbReference type="NCBIfam" id="TIGR00256">
    <property type="entry name" value="D-aminoacyl-tRNA deacylase"/>
    <property type="match status" value="1"/>
</dbReference>
<comment type="subcellular location">
    <subcellularLocation>
        <location evidence="2">Cytoplasm</location>
    </subcellularLocation>
</comment>
<sequence length="148" mass="15509">MRAVVQRVTSASVEIDEKVVARIDPVGHGLLVLLGVGHDDDPATAAALAAKVWKLRILDDAERGGERSAADLDAPILVVSQFTLLADTRKSRRPSWSAAAPRAAAEPLVDAFADALRGLGATVETGHFGAHMRVSSVNDGPVTLLLEA</sequence>
<dbReference type="PANTHER" id="PTHR10472:SF5">
    <property type="entry name" value="D-AMINOACYL-TRNA DEACYLASE 1"/>
    <property type="match status" value="1"/>
</dbReference>
<dbReference type="GO" id="GO:0005737">
    <property type="term" value="C:cytoplasm"/>
    <property type="evidence" value="ECO:0007669"/>
    <property type="project" value="UniProtKB-SubCell"/>
</dbReference>
<proteinExistence type="inferred from homology"/>
<dbReference type="Pfam" id="PF02580">
    <property type="entry name" value="Tyr_Deacylase"/>
    <property type="match status" value="1"/>
</dbReference>
<dbReference type="InterPro" id="IPR023509">
    <property type="entry name" value="DTD-like_sf"/>
</dbReference>
<dbReference type="PANTHER" id="PTHR10472">
    <property type="entry name" value="D-TYROSYL-TRNA TYR DEACYLASE"/>
    <property type="match status" value="1"/>
</dbReference>
<dbReference type="GO" id="GO:0051500">
    <property type="term" value="F:D-tyrosyl-tRNA(Tyr) deacylase activity"/>
    <property type="evidence" value="ECO:0007669"/>
    <property type="project" value="TreeGrafter"/>
</dbReference>
<dbReference type="HAMAP" id="MF_00518">
    <property type="entry name" value="Deacylase_Dtd"/>
    <property type="match status" value="1"/>
</dbReference>
<keyword evidence="2" id="KW-0963">Cytoplasm</keyword>
<name>A0A541B954_9NOCA</name>
<comment type="catalytic activity">
    <reaction evidence="2">
        <text>glycyl-tRNA(Ala) + H2O = tRNA(Ala) + glycine + H(+)</text>
        <dbReference type="Rhea" id="RHEA:53744"/>
        <dbReference type="Rhea" id="RHEA-COMP:9657"/>
        <dbReference type="Rhea" id="RHEA-COMP:13640"/>
        <dbReference type="ChEBI" id="CHEBI:15377"/>
        <dbReference type="ChEBI" id="CHEBI:15378"/>
        <dbReference type="ChEBI" id="CHEBI:57305"/>
        <dbReference type="ChEBI" id="CHEBI:78442"/>
        <dbReference type="ChEBI" id="CHEBI:78522"/>
    </reaction>
</comment>
<dbReference type="Gene3D" id="3.50.80.10">
    <property type="entry name" value="D-tyrosyl-tRNA(Tyr) deacylase"/>
    <property type="match status" value="1"/>
</dbReference>
<dbReference type="EC" id="3.1.1.-" evidence="2"/>
<comment type="caution">
    <text evidence="3">The sequence shown here is derived from an EMBL/GenBank/DDBJ whole genome shotgun (WGS) entry which is preliminary data.</text>
</comment>
<accession>A0A541B954</accession>
<gene>
    <name evidence="2" type="primary">dtd</name>
    <name evidence="3" type="ORF">FK531_13740</name>
</gene>
<keyword evidence="2" id="KW-0694">RNA-binding</keyword>
<dbReference type="OrthoDB" id="9801395at2"/>
<keyword evidence="4" id="KW-1185">Reference proteome</keyword>
<dbReference type="SUPFAM" id="SSF69500">
    <property type="entry name" value="DTD-like"/>
    <property type="match status" value="1"/>
</dbReference>
<comment type="function">
    <text evidence="2">An aminoacyl-tRNA editing enzyme that deacylates mischarged D-aminoacyl-tRNAs. Also deacylates mischarged glycyl-tRNA(Ala), protecting cells against glycine mischarging by AlaRS. Acts via tRNA-based rather than protein-based catalysis; rejects L-amino acids rather than detecting D-amino acids in the active site. By recycling D-aminoacyl-tRNA to D-amino acids and free tRNA molecules, this enzyme counteracts the toxicity associated with the formation of D-aminoacyl-tRNA entities in vivo and helps enforce protein L-homochirality.</text>
</comment>
<comment type="domain">
    <text evidence="2">A Gly-cisPro motif from one monomer fits into the active site of the other monomer to allow specific chiral rejection of L-amino acids.</text>
</comment>
<comment type="subunit">
    <text evidence="2">Homodimer.</text>
</comment>
<reference evidence="3 4" key="1">
    <citation type="submission" date="2019-06" db="EMBL/GenBank/DDBJ databases">
        <title>Rhodococcus spaelei sp. nov., isolated from a cave.</title>
        <authorList>
            <person name="Lee S.D."/>
        </authorList>
    </citation>
    <scope>NUCLEOTIDE SEQUENCE [LARGE SCALE GENOMIC DNA]</scope>
    <source>
        <strain evidence="3 4">C9-5</strain>
    </source>
</reference>
<dbReference type="Proteomes" id="UP000316256">
    <property type="component" value="Unassembled WGS sequence"/>
</dbReference>
<comment type="similarity">
    <text evidence="1 2">Belongs to the DTD family.</text>
</comment>
<dbReference type="EC" id="3.1.1.96" evidence="2"/>
<evidence type="ECO:0000313" key="4">
    <source>
        <dbReference type="Proteomes" id="UP000316256"/>
    </source>
</evidence>
<evidence type="ECO:0000256" key="2">
    <source>
        <dbReference type="HAMAP-Rule" id="MF_00518"/>
    </source>
</evidence>
<dbReference type="GO" id="GO:0019478">
    <property type="term" value="P:D-amino acid catabolic process"/>
    <property type="evidence" value="ECO:0007669"/>
    <property type="project" value="UniProtKB-UniRule"/>
</dbReference>
<dbReference type="GO" id="GO:0043908">
    <property type="term" value="F:Ser(Gly)-tRNA(Ala) hydrolase activity"/>
    <property type="evidence" value="ECO:0007669"/>
    <property type="project" value="UniProtKB-UniRule"/>
</dbReference>
<evidence type="ECO:0000256" key="1">
    <source>
        <dbReference type="ARBA" id="ARBA00009673"/>
    </source>
</evidence>
<dbReference type="RefSeq" id="WP_142100182.1">
    <property type="nucleotide sequence ID" value="NZ_VIGH01000005.1"/>
</dbReference>
<dbReference type="AlphaFoldDB" id="A0A541B954"/>
<keyword evidence="2 3" id="KW-0378">Hydrolase</keyword>